<organism evidence="1 2">
    <name type="scientific">Methylorubrum aminovorans</name>
    <dbReference type="NCBI Taxonomy" id="269069"/>
    <lineage>
        <taxon>Bacteria</taxon>
        <taxon>Pseudomonadati</taxon>
        <taxon>Pseudomonadota</taxon>
        <taxon>Alphaproteobacteria</taxon>
        <taxon>Hyphomicrobiales</taxon>
        <taxon>Methylobacteriaceae</taxon>
        <taxon>Methylorubrum</taxon>
    </lineage>
</organism>
<dbReference type="Proteomes" id="UP001055039">
    <property type="component" value="Unassembled WGS sequence"/>
</dbReference>
<accession>A0ABQ4URL8</accession>
<protein>
    <submittedName>
        <fullName evidence="1">Uncharacterized protein</fullName>
    </submittedName>
</protein>
<gene>
    <name evidence="1" type="ORF">LNAOJCKE_5628</name>
</gene>
<keyword evidence="2" id="KW-1185">Reference proteome</keyword>
<dbReference type="EMBL" id="BPRC01000061">
    <property type="protein sequence ID" value="GJE68390.1"/>
    <property type="molecule type" value="Genomic_DNA"/>
</dbReference>
<evidence type="ECO:0000313" key="2">
    <source>
        <dbReference type="Proteomes" id="UP001055039"/>
    </source>
</evidence>
<sequence length="147" mass="16475">MRSTRPDMHQWLFLVSGALLVGSVAATAESPPPKPILPEDRLALIRQRVAATLRDPSSAAFSAIVKARRTGYCGYVDARNRFGERTGNRVFYADPVRNVFFVIPSEQEVRGFLPDELDRVERLLPVTEANCLDRDRHPIMDGAPITR</sequence>
<evidence type="ECO:0000313" key="1">
    <source>
        <dbReference type="EMBL" id="GJE68390.1"/>
    </source>
</evidence>
<dbReference type="RefSeq" id="WP_284210332.1">
    <property type="nucleotide sequence ID" value="NZ_BAAADH010000065.1"/>
</dbReference>
<reference evidence="1" key="1">
    <citation type="journal article" date="2021" name="Front. Microbiol.">
        <title>Comprehensive Comparative Genomics and Phenotyping of Methylobacterium Species.</title>
        <authorList>
            <person name="Alessa O."/>
            <person name="Ogura Y."/>
            <person name="Fujitani Y."/>
            <person name="Takami H."/>
            <person name="Hayashi T."/>
            <person name="Sahin N."/>
            <person name="Tani A."/>
        </authorList>
    </citation>
    <scope>NUCLEOTIDE SEQUENCE</scope>
    <source>
        <strain evidence="1">NBRC 15686</strain>
    </source>
</reference>
<name>A0ABQ4URL8_9HYPH</name>
<proteinExistence type="predicted"/>
<reference evidence="1" key="2">
    <citation type="submission" date="2021-08" db="EMBL/GenBank/DDBJ databases">
        <authorList>
            <person name="Tani A."/>
            <person name="Ola A."/>
            <person name="Ogura Y."/>
            <person name="Katsura K."/>
            <person name="Hayashi T."/>
        </authorList>
    </citation>
    <scope>NUCLEOTIDE SEQUENCE</scope>
    <source>
        <strain evidence="1">NBRC 15686</strain>
    </source>
</reference>
<comment type="caution">
    <text evidence="1">The sequence shown here is derived from an EMBL/GenBank/DDBJ whole genome shotgun (WGS) entry which is preliminary data.</text>
</comment>